<dbReference type="PROSITE" id="PS51186">
    <property type="entry name" value="GNAT"/>
    <property type="match status" value="1"/>
</dbReference>
<reference evidence="2 3" key="1">
    <citation type="submission" date="2021-01" db="EMBL/GenBank/DDBJ databases">
        <title>Whole genome shotgun sequence of Actinoplanes deccanensis NBRC 13994.</title>
        <authorList>
            <person name="Komaki H."/>
            <person name="Tamura T."/>
        </authorList>
    </citation>
    <scope>NUCLEOTIDE SEQUENCE [LARGE SCALE GENOMIC DNA]</scope>
    <source>
        <strain evidence="2 3">NBRC 13994</strain>
    </source>
</reference>
<keyword evidence="3" id="KW-1185">Reference proteome</keyword>
<name>A0ABQ3XX69_9ACTN</name>
<dbReference type="SUPFAM" id="SSF55729">
    <property type="entry name" value="Acyl-CoA N-acyltransferases (Nat)"/>
    <property type="match status" value="1"/>
</dbReference>
<comment type="caution">
    <text evidence="2">The sequence shown here is derived from an EMBL/GenBank/DDBJ whole genome shotgun (WGS) entry which is preliminary data.</text>
</comment>
<sequence>MARGRRQRGSADTIGGLRTGDAVTEVALREVEDADLDAMFEIMRDPESVWMAAFTAADPDDRDAFERHMAKIRASDDVIYRVVTVDGRLAGNAGSFVVEGDTEVTYWIDRAFWGQGVAGRALALLLELQPVRPVFARAASDNVGSLKVLRRAGFEVVGTAVGYANARRAEIEETVLQLQ</sequence>
<dbReference type="PANTHER" id="PTHR43328">
    <property type="entry name" value="ACETYLTRANSFERASE-RELATED"/>
    <property type="match status" value="1"/>
</dbReference>
<feature type="domain" description="N-acetyltransferase" evidence="1">
    <location>
        <begin position="26"/>
        <end position="179"/>
    </location>
</feature>
<accession>A0ABQ3XX69</accession>
<evidence type="ECO:0000313" key="2">
    <source>
        <dbReference type="EMBL" id="GID72338.1"/>
    </source>
</evidence>
<protein>
    <submittedName>
        <fullName evidence="2">N-acetyltransferase</fullName>
    </submittedName>
</protein>
<dbReference type="InterPro" id="IPR016181">
    <property type="entry name" value="Acyl_CoA_acyltransferase"/>
</dbReference>
<dbReference type="Proteomes" id="UP000609879">
    <property type="component" value="Unassembled WGS sequence"/>
</dbReference>
<evidence type="ECO:0000313" key="3">
    <source>
        <dbReference type="Proteomes" id="UP000609879"/>
    </source>
</evidence>
<organism evidence="2 3">
    <name type="scientific">Paractinoplanes deccanensis</name>
    <dbReference type="NCBI Taxonomy" id="113561"/>
    <lineage>
        <taxon>Bacteria</taxon>
        <taxon>Bacillati</taxon>
        <taxon>Actinomycetota</taxon>
        <taxon>Actinomycetes</taxon>
        <taxon>Micromonosporales</taxon>
        <taxon>Micromonosporaceae</taxon>
        <taxon>Paractinoplanes</taxon>
    </lineage>
</organism>
<dbReference type="Gene3D" id="3.40.630.30">
    <property type="match status" value="1"/>
</dbReference>
<dbReference type="Pfam" id="PF13302">
    <property type="entry name" value="Acetyltransf_3"/>
    <property type="match status" value="1"/>
</dbReference>
<dbReference type="PANTHER" id="PTHR43328:SF1">
    <property type="entry name" value="N-ACETYLTRANSFERASE DOMAIN-CONTAINING PROTEIN"/>
    <property type="match status" value="1"/>
</dbReference>
<dbReference type="EMBL" id="BOMI01000014">
    <property type="protein sequence ID" value="GID72338.1"/>
    <property type="molecule type" value="Genomic_DNA"/>
</dbReference>
<evidence type="ECO:0000259" key="1">
    <source>
        <dbReference type="PROSITE" id="PS51186"/>
    </source>
</evidence>
<proteinExistence type="predicted"/>
<gene>
    <name evidence="2" type="ORF">Ade02nite_09790</name>
</gene>
<dbReference type="InterPro" id="IPR000182">
    <property type="entry name" value="GNAT_dom"/>
</dbReference>